<feature type="domain" description="Inhibitor I9" evidence="8">
    <location>
        <begin position="66"/>
        <end position="141"/>
    </location>
</feature>
<dbReference type="PROSITE" id="PS00137">
    <property type="entry name" value="SUBTILASE_HIS"/>
    <property type="match status" value="1"/>
</dbReference>
<comment type="similarity">
    <text evidence="1 5">Belongs to the peptidase S8 family.</text>
</comment>
<feature type="chain" id="PRO_5015129341" description="Peptidase S8/S53 domain-containing protein" evidence="6">
    <location>
        <begin position="25"/>
        <end position="450"/>
    </location>
</feature>
<dbReference type="Gene3D" id="3.30.70.80">
    <property type="entry name" value="Peptidase S8 propeptide/proteinase inhibitor I9"/>
    <property type="match status" value="1"/>
</dbReference>
<gene>
    <name evidence="9" type="ORF">C7M61_005186</name>
</gene>
<dbReference type="PROSITE" id="PS51892">
    <property type="entry name" value="SUBTILASE"/>
    <property type="match status" value="1"/>
</dbReference>
<evidence type="ECO:0000256" key="4">
    <source>
        <dbReference type="ARBA" id="ARBA00022825"/>
    </source>
</evidence>
<dbReference type="OrthoDB" id="206201at2759"/>
<dbReference type="InterPro" id="IPR022398">
    <property type="entry name" value="Peptidase_S8_His-AS"/>
</dbReference>
<evidence type="ECO:0000256" key="3">
    <source>
        <dbReference type="ARBA" id="ARBA00022801"/>
    </source>
</evidence>
<dbReference type="Proteomes" id="UP000241107">
    <property type="component" value="Unassembled WGS sequence"/>
</dbReference>
<name>A0A2P7YCP0_9ASCO</name>
<feature type="active site" description="Charge relay system" evidence="5">
    <location>
        <position position="187"/>
    </location>
</feature>
<dbReference type="PANTHER" id="PTHR43806">
    <property type="entry name" value="PEPTIDASE S8"/>
    <property type="match status" value="1"/>
</dbReference>
<evidence type="ECO:0000259" key="8">
    <source>
        <dbReference type="Pfam" id="PF05922"/>
    </source>
</evidence>
<organism evidence="9 10">
    <name type="scientific">Candidozyma pseudohaemuli</name>
    <dbReference type="NCBI Taxonomy" id="418784"/>
    <lineage>
        <taxon>Eukaryota</taxon>
        <taxon>Fungi</taxon>
        <taxon>Dikarya</taxon>
        <taxon>Ascomycota</taxon>
        <taxon>Saccharomycotina</taxon>
        <taxon>Pichiomycetes</taxon>
        <taxon>Metschnikowiaceae</taxon>
        <taxon>Candidozyma</taxon>
    </lineage>
</organism>
<sequence>MQFRLTPLVLANLAAAMVLPSLNGFDVESVFGQNAITEKSKVAKPFEKTRNSPAPLVTGSNVAPNRYIVVFNDDVAEGDFATQKSWITSLVQSAMGIEEGETLASFQLPSFLGLLGAFNEDVLKKIQDSPHVKYVEEDGVIDLYGTKVQEDATWGISRLSSRKNDQVLDTYTYDPSGGEGVTAYVVDTGVKVSEADFEGRAVYGEAVAFPHLQVDLHGHGSHVAGTIGSKTWGVAKLVDIVAVGVMGPLGTGLTSDIIKGLEFVVLDHQKKIKEKKKGFKGSTVNMSIGGGISDALDAATNAAVNSGIHVVVAAGNDDADACEYSPARASGPITVGAVDKSDNKASFSNYGKCVDIHAPGVDIESVGLVINPAVMSGTSMASPHVAGLASYLLSLQPGLGSEFNSNLIKPDDFKKKLIKYGTQDVIHGLSGDTVNVLAYNGGDKPTEIWN</sequence>
<dbReference type="PROSITE" id="PS00138">
    <property type="entry name" value="SUBTILASE_SER"/>
    <property type="match status" value="1"/>
</dbReference>
<dbReference type="VEuPathDB" id="FungiDB:C7M61_005186"/>
<feature type="domain" description="Peptidase S8/S53" evidence="7">
    <location>
        <begin position="178"/>
        <end position="400"/>
    </location>
</feature>
<dbReference type="Gene3D" id="3.40.50.200">
    <property type="entry name" value="Peptidase S8/S53 domain"/>
    <property type="match status" value="1"/>
</dbReference>
<reference evidence="9 10" key="1">
    <citation type="submission" date="2018-03" db="EMBL/GenBank/DDBJ databases">
        <title>Candida pseudohaemulonii genome assembly and annotation.</title>
        <authorList>
            <person name="Munoz J.F."/>
            <person name="Gade L.G."/>
            <person name="Chow N.A."/>
            <person name="Litvintseva A.P."/>
            <person name="Loparev V.N."/>
            <person name="Cuomo C.A."/>
        </authorList>
    </citation>
    <scope>NUCLEOTIDE SEQUENCE [LARGE SCALE GENOMIC DNA]</scope>
    <source>
        <strain evidence="9 10">B12108</strain>
    </source>
</reference>
<evidence type="ECO:0008006" key="11">
    <source>
        <dbReference type="Google" id="ProtNLM"/>
    </source>
</evidence>
<dbReference type="SUPFAM" id="SSF52743">
    <property type="entry name" value="Subtilisin-like"/>
    <property type="match status" value="1"/>
</dbReference>
<evidence type="ECO:0000313" key="9">
    <source>
        <dbReference type="EMBL" id="PSK33722.1"/>
    </source>
</evidence>
<dbReference type="GO" id="GO:0006508">
    <property type="term" value="P:proteolysis"/>
    <property type="evidence" value="ECO:0007669"/>
    <property type="project" value="UniProtKB-KW"/>
</dbReference>
<dbReference type="InterPro" id="IPR000209">
    <property type="entry name" value="Peptidase_S8/S53_dom"/>
</dbReference>
<dbReference type="EMBL" id="PYFQ01000023">
    <property type="protein sequence ID" value="PSK33722.1"/>
    <property type="molecule type" value="Genomic_DNA"/>
</dbReference>
<proteinExistence type="inferred from homology"/>
<evidence type="ECO:0000313" key="10">
    <source>
        <dbReference type="Proteomes" id="UP000241107"/>
    </source>
</evidence>
<evidence type="ECO:0000256" key="5">
    <source>
        <dbReference type="PROSITE-ProRule" id="PRU01240"/>
    </source>
</evidence>
<dbReference type="AlphaFoldDB" id="A0A2P7YCP0"/>
<dbReference type="InterPro" id="IPR037045">
    <property type="entry name" value="S8pro/Inhibitor_I9_sf"/>
</dbReference>
<dbReference type="SUPFAM" id="SSF54897">
    <property type="entry name" value="Protease propeptides/inhibitors"/>
    <property type="match status" value="1"/>
</dbReference>
<dbReference type="PANTHER" id="PTHR43806:SF11">
    <property type="entry name" value="CEREVISIN-RELATED"/>
    <property type="match status" value="1"/>
</dbReference>
<keyword evidence="6" id="KW-0732">Signal</keyword>
<dbReference type="CDD" id="cd04077">
    <property type="entry name" value="Peptidases_S8_PCSK9_ProteinaseK_like"/>
    <property type="match status" value="1"/>
</dbReference>
<dbReference type="GO" id="GO:0004252">
    <property type="term" value="F:serine-type endopeptidase activity"/>
    <property type="evidence" value="ECO:0007669"/>
    <property type="project" value="UniProtKB-UniRule"/>
</dbReference>
<dbReference type="FunFam" id="3.40.50.200:FF:000007">
    <property type="entry name" value="Subtilisin-like serine protease"/>
    <property type="match status" value="1"/>
</dbReference>
<dbReference type="PRINTS" id="PR00723">
    <property type="entry name" value="SUBTILISIN"/>
</dbReference>
<keyword evidence="2 5" id="KW-0645">Protease</keyword>
<dbReference type="InterPro" id="IPR036852">
    <property type="entry name" value="Peptidase_S8/S53_dom_sf"/>
</dbReference>
<feature type="active site" description="Charge relay system" evidence="5">
    <location>
        <position position="379"/>
    </location>
</feature>
<evidence type="ECO:0000259" key="7">
    <source>
        <dbReference type="Pfam" id="PF00082"/>
    </source>
</evidence>
<keyword evidence="4 5" id="KW-0720">Serine protease</keyword>
<dbReference type="InterPro" id="IPR050131">
    <property type="entry name" value="Peptidase_S8_subtilisin-like"/>
</dbReference>
<dbReference type="InterPro" id="IPR034193">
    <property type="entry name" value="PCSK9_ProteinaseK-like"/>
</dbReference>
<dbReference type="Pfam" id="PF00082">
    <property type="entry name" value="Peptidase_S8"/>
    <property type="match status" value="1"/>
</dbReference>
<feature type="active site" description="Charge relay system" evidence="5">
    <location>
        <position position="219"/>
    </location>
</feature>
<evidence type="ECO:0000256" key="2">
    <source>
        <dbReference type="ARBA" id="ARBA00022670"/>
    </source>
</evidence>
<keyword evidence="10" id="KW-1185">Reference proteome</keyword>
<dbReference type="InterPro" id="IPR023828">
    <property type="entry name" value="Peptidase_S8_Ser-AS"/>
</dbReference>
<protein>
    <recommendedName>
        <fullName evidence="11">Peptidase S8/S53 domain-containing protein</fullName>
    </recommendedName>
</protein>
<accession>A0A2P7YCP0</accession>
<dbReference type="RefSeq" id="XP_024711303.1">
    <property type="nucleotide sequence ID" value="XM_024860495.1"/>
</dbReference>
<dbReference type="Pfam" id="PF05922">
    <property type="entry name" value="Inhibitor_I9"/>
    <property type="match status" value="1"/>
</dbReference>
<evidence type="ECO:0000256" key="6">
    <source>
        <dbReference type="SAM" id="SignalP"/>
    </source>
</evidence>
<dbReference type="GeneID" id="36568572"/>
<comment type="caution">
    <text evidence="9">The sequence shown here is derived from an EMBL/GenBank/DDBJ whole genome shotgun (WGS) entry which is preliminary data.</text>
</comment>
<evidence type="ECO:0000256" key="1">
    <source>
        <dbReference type="ARBA" id="ARBA00011073"/>
    </source>
</evidence>
<keyword evidence="3 5" id="KW-0378">Hydrolase</keyword>
<dbReference type="InterPro" id="IPR010259">
    <property type="entry name" value="S8pro/Inhibitor_I9"/>
</dbReference>
<dbReference type="InterPro" id="IPR015500">
    <property type="entry name" value="Peptidase_S8_subtilisin-rel"/>
</dbReference>
<dbReference type="STRING" id="418784.A0A2P7YCP0"/>
<feature type="signal peptide" evidence="6">
    <location>
        <begin position="1"/>
        <end position="24"/>
    </location>
</feature>